<dbReference type="AlphaFoldDB" id="A0A4U6U236"/>
<dbReference type="InterPro" id="IPR003854">
    <property type="entry name" value="GASA"/>
</dbReference>
<dbReference type="Pfam" id="PF02704">
    <property type="entry name" value="GASA"/>
    <property type="match status" value="1"/>
</dbReference>
<evidence type="ECO:0000313" key="2">
    <source>
        <dbReference type="Proteomes" id="UP000298652"/>
    </source>
</evidence>
<dbReference type="Gramene" id="TKW07603">
    <property type="protein sequence ID" value="TKW07603"/>
    <property type="gene ID" value="SEVIR_7G318000v2"/>
</dbReference>
<dbReference type="EMBL" id="CM016558">
    <property type="protein sequence ID" value="TKW07603.1"/>
    <property type="molecule type" value="Genomic_DNA"/>
</dbReference>
<dbReference type="Proteomes" id="UP000298652">
    <property type="component" value="Chromosome 7"/>
</dbReference>
<reference evidence="1" key="1">
    <citation type="submission" date="2019-03" db="EMBL/GenBank/DDBJ databases">
        <title>WGS assembly of Setaria viridis.</title>
        <authorList>
            <person name="Huang P."/>
            <person name="Jenkins J."/>
            <person name="Grimwood J."/>
            <person name="Barry K."/>
            <person name="Healey A."/>
            <person name="Mamidi S."/>
            <person name="Sreedasyam A."/>
            <person name="Shu S."/>
            <person name="Feldman M."/>
            <person name="Wu J."/>
            <person name="Yu Y."/>
            <person name="Chen C."/>
            <person name="Johnson J."/>
            <person name="Rokhsar D."/>
            <person name="Baxter I."/>
            <person name="Schmutz J."/>
            <person name="Brutnell T."/>
            <person name="Kellogg E."/>
        </authorList>
    </citation>
    <scope>NUCLEOTIDE SEQUENCE [LARGE SCALE GENOMIC DNA]</scope>
</reference>
<evidence type="ECO:0000313" key="1">
    <source>
        <dbReference type="EMBL" id="TKW07603.1"/>
    </source>
</evidence>
<organism evidence="1 2">
    <name type="scientific">Setaria viridis</name>
    <name type="common">Green bristlegrass</name>
    <name type="synonym">Setaria italica subsp. viridis</name>
    <dbReference type="NCBI Taxonomy" id="4556"/>
    <lineage>
        <taxon>Eukaryota</taxon>
        <taxon>Viridiplantae</taxon>
        <taxon>Streptophyta</taxon>
        <taxon>Embryophyta</taxon>
        <taxon>Tracheophyta</taxon>
        <taxon>Spermatophyta</taxon>
        <taxon>Magnoliopsida</taxon>
        <taxon>Liliopsida</taxon>
        <taxon>Poales</taxon>
        <taxon>Poaceae</taxon>
        <taxon>PACMAD clade</taxon>
        <taxon>Panicoideae</taxon>
        <taxon>Panicodae</taxon>
        <taxon>Paniceae</taxon>
        <taxon>Cenchrinae</taxon>
        <taxon>Setaria</taxon>
    </lineage>
</organism>
<accession>A0A4U6U236</accession>
<sequence>MTPTTTRATTMAREISSLLSAVGECRRRCSKTHHKKPCLFFCNKCCAKCLCVPPAPTATRTPAPATTTGRPREEAPSALKPSLASCCCRMEFLLSRPASSRNKKKLFCLVSAGGFRPSLGGLRIGLGLYDSVRCQKIASLMMDDQAGSSLD</sequence>
<name>A0A4U6U236_SETVI</name>
<keyword evidence="2" id="KW-1185">Reference proteome</keyword>
<proteinExistence type="predicted"/>
<gene>
    <name evidence="1" type="ORF">SEVIR_7G318000v2</name>
</gene>
<protein>
    <submittedName>
        <fullName evidence="1">Uncharacterized protein</fullName>
    </submittedName>
</protein>